<evidence type="ECO:0000256" key="5">
    <source>
        <dbReference type="ARBA" id="ARBA00022825"/>
    </source>
</evidence>
<dbReference type="PANTHER" id="PTHR30237:SF2">
    <property type="entry name" value="MUREIN TETRAPEPTIDE CARBOXYPEPTIDASE"/>
    <property type="match status" value="1"/>
</dbReference>
<dbReference type="Gene3D" id="3.50.30.60">
    <property type="entry name" value="LD-carboxypeptidase A C-terminal domain-like"/>
    <property type="match status" value="1"/>
</dbReference>
<dbReference type="PIRSF" id="PIRSF028757">
    <property type="entry name" value="LD-carboxypeptidase"/>
    <property type="match status" value="1"/>
</dbReference>
<feature type="domain" description="LD-carboxypeptidase N-terminal" evidence="7">
    <location>
        <begin position="31"/>
        <end position="151"/>
    </location>
</feature>
<evidence type="ECO:0000256" key="1">
    <source>
        <dbReference type="ARBA" id="ARBA00010233"/>
    </source>
</evidence>
<proteinExistence type="inferred from homology"/>
<organism evidence="9 10">
    <name type="scientific">Lipingzhangella rawalii</name>
    <dbReference type="NCBI Taxonomy" id="2055835"/>
    <lineage>
        <taxon>Bacteria</taxon>
        <taxon>Bacillati</taxon>
        <taxon>Actinomycetota</taxon>
        <taxon>Actinomycetes</taxon>
        <taxon>Streptosporangiales</taxon>
        <taxon>Nocardiopsidaceae</taxon>
        <taxon>Lipingzhangella</taxon>
    </lineage>
</organism>
<evidence type="ECO:0000313" key="9">
    <source>
        <dbReference type="EMBL" id="MDS1269546.1"/>
    </source>
</evidence>
<dbReference type="InterPro" id="IPR027478">
    <property type="entry name" value="LdcA_N"/>
</dbReference>
<name>A0ABU2H2M4_9ACTN</name>
<dbReference type="Pfam" id="PF02016">
    <property type="entry name" value="Peptidase_S66"/>
    <property type="match status" value="1"/>
</dbReference>
<evidence type="ECO:0000259" key="8">
    <source>
        <dbReference type="Pfam" id="PF17676"/>
    </source>
</evidence>
<keyword evidence="5" id="KW-0720">Serine protease</keyword>
<dbReference type="InterPro" id="IPR040449">
    <property type="entry name" value="Peptidase_S66_N"/>
</dbReference>
<dbReference type="Pfam" id="PF17676">
    <property type="entry name" value="Peptidase_S66C"/>
    <property type="match status" value="1"/>
</dbReference>
<evidence type="ECO:0000256" key="4">
    <source>
        <dbReference type="ARBA" id="ARBA00022801"/>
    </source>
</evidence>
<gene>
    <name evidence="9" type="ORF">RIF23_04450</name>
</gene>
<protein>
    <submittedName>
        <fullName evidence="9">LD-carboxypeptidase</fullName>
    </submittedName>
</protein>
<dbReference type="Proteomes" id="UP001250214">
    <property type="component" value="Unassembled WGS sequence"/>
</dbReference>
<dbReference type="SUPFAM" id="SSF141986">
    <property type="entry name" value="LD-carboxypeptidase A C-terminal domain-like"/>
    <property type="match status" value="1"/>
</dbReference>
<evidence type="ECO:0000313" key="10">
    <source>
        <dbReference type="Proteomes" id="UP001250214"/>
    </source>
</evidence>
<keyword evidence="4" id="KW-0378">Hydrolase</keyword>
<comment type="caution">
    <text evidence="9">The sequence shown here is derived from an EMBL/GenBank/DDBJ whole genome shotgun (WGS) entry which is preliminary data.</text>
</comment>
<keyword evidence="10" id="KW-1185">Reference proteome</keyword>
<dbReference type="InterPro" id="IPR040921">
    <property type="entry name" value="Peptidase_S66C"/>
</dbReference>
<comment type="similarity">
    <text evidence="1">Belongs to the peptidase S66 family.</text>
</comment>
<dbReference type="InterPro" id="IPR003507">
    <property type="entry name" value="S66_fam"/>
</dbReference>
<reference evidence="10" key="1">
    <citation type="submission" date="2023-07" db="EMBL/GenBank/DDBJ databases">
        <title>Novel species in the genus Lipingzhangella isolated from Sambhar Salt Lake.</title>
        <authorList>
            <person name="Jiya N."/>
            <person name="Kajale S."/>
            <person name="Sharma A."/>
        </authorList>
    </citation>
    <scope>NUCLEOTIDE SEQUENCE [LARGE SCALE GENOMIC DNA]</scope>
    <source>
        <strain evidence="10">LS1_29</strain>
    </source>
</reference>
<feature type="domain" description="LD-carboxypeptidase C-terminal" evidence="8">
    <location>
        <begin position="196"/>
        <end position="309"/>
    </location>
</feature>
<dbReference type="Gene3D" id="3.40.50.10740">
    <property type="entry name" value="Class I glutamine amidotransferase-like"/>
    <property type="match status" value="1"/>
</dbReference>
<dbReference type="InterPro" id="IPR027461">
    <property type="entry name" value="Carboxypeptidase_A_C_sf"/>
</dbReference>
<dbReference type="EMBL" id="JAVLVT010000001">
    <property type="protein sequence ID" value="MDS1269546.1"/>
    <property type="molecule type" value="Genomic_DNA"/>
</dbReference>
<evidence type="ECO:0000256" key="2">
    <source>
        <dbReference type="ARBA" id="ARBA00022645"/>
    </source>
</evidence>
<accession>A0ABU2H2M4</accession>
<feature type="compositionally biased region" description="Basic and acidic residues" evidence="6">
    <location>
        <begin position="1"/>
        <end position="10"/>
    </location>
</feature>
<dbReference type="RefSeq" id="WP_310911011.1">
    <property type="nucleotide sequence ID" value="NZ_JAVLVT010000001.1"/>
</dbReference>
<evidence type="ECO:0000259" key="7">
    <source>
        <dbReference type="Pfam" id="PF02016"/>
    </source>
</evidence>
<dbReference type="InterPro" id="IPR029062">
    <property type="entry name" value="Class_I_gatase-like"/>
</dbReference>
<dbReference type="PANTHER" id="PTHR30237">
    <property type="entry name" value="MURAMOYLTETRAPEPTIDE CARBOXYPEPTIDASE"/>
    <property type="match status" value="1"/>
</dbReference>
<evidence type="ECO:0000256" key="3">
    <source>
        <dbReference type="ARBA" id="ARBA00022670"/>
    </source>
</evidence>
<sequence>MSRRRADSDRTGQAGLRPLRRPRPLVAGDQVAVVAPAGPVPRDRLDAGVAVLESWGLRVTVAPHVLHRHSRFDYLAGSDVDRAADLQRAWTDPDVAALLCARGGYGATRVLERLDWAKLRSVPPKILAGYSDITALLQAVGTRLGLASLHAPMVATTAFGTDPSTQDGLYRALFRPQDRMDVTSSQASVLRSGQARGVTVGGCLSLLAATVGTPFAPPNVAGGILILEDVAEDCYRLDRMLTQLRQSGWLDGVAGVAVGSWNECWPDTGVIQEMLRERLGDLGVPIAVELGFGHGPSTHTVPVGAVAELNARATPPVLSVDGASL</sequence>
<dbReference type="SUPFAM" id="SSF52317">
    <property type="entry name" value="Class I glutamine amidotransferase-like"/>
    <property type="match status" value="1"/>
</dbReference>
<keyword evidence="2" id="KW-0121">Carboxypeptidase</keyword>
<dbReference type="CDD" id="cd07025">
    <property type="entry name" value="Peptidase_S66"/>
    <property type="match status" value="1"/>
</dbReference>
<keyword evidence="3" id="KW-0645">Protease</keyword>
<evidence type="ECO:0000256" key="6">
    <source>
        <dbReference type="SAM" id="MobiDB-lite"/>
    </source>
</evidence>
<feature type="region of interest" description="Disordered" evidence="6">
    <location>
        <begin position="1"/>
        <end position="21"/>
    </location>
</feature>